<keyword evidence="2" id="KW-1185">Reference proteome</keyword>
<sequence length="517" mass="56921">MVDNRSINRLLMRISPRAEMESWDDAEKSFAELENFSDALEIPSHQIILGRRGTGKTHALMNMASKLKRAGDLVIFIDMRQLGSTGGIYGDPRLPISRRGTQLLADIFERVNEVLWHAAVEDPDDRFGGLLNLLDPLTDAAASVEVIGDVEREVSKTVADSEDSTSNFGIELPRPAVKLQKTSTKKRSQSGSSKSIVRGSARPHIVFGSLASAWGALAAELGPRRAWIIIDEWATVPVDLQPILADLLRRAIFPLRNVVVKIAATEAASVFEERFEQGGYLGIDLSADVSSVLNLDDHLASMLKGQGRTEGFIAEMILRHIGISDRAAIDQNFNMADAANRLRNIAFAGQDSFDEFTISFEGVPRDALNILSSAALRAGSSPLGVRHLRGAARDYYLTSKTGKNLPSPSRKVLTTILNEVLGMRRSRFFYLRQDGDATDPRIMELYEHRVLHRLVKGISESENPGILYDGFAIDHGCYIAAVGDEFIHLLRDPLAGVPKTAVDLTGDLKVQIFRLPR</sequence>
<protein>
    <recommendedName>
        <fullName evidence="3">ATP-binding protein</fullName>
    </recommendedName>
</protein>
<name>A0ABY2BL64_9ACTN</name>
<evidence type="ECO:0008006" key="3">
    <source>
        <dbReference type="Google" id="ProtNLM"/>
    </source>
</evidence>
<reference evidence="1 2" key="1">
    <citation type="journal article" date="2015" name="Stand. Genomic Sci.">
        <title>Genomic Encyclopedia of Bacterial and Archaeal Type Strains, Phase III: the genomes of soil and plant-associated and newly described type strains.</title>
        <authorList>
            <person name="Whitman W.B."/>
            <person name="Woyke T."/>
            <person name="Klenk H.P."/>
            <person name="Zhou Y."/>
            <person name="Lilburn T.G."/>
            <person name="Beck B.J."/>
            <person name="De Vos P."/>
            <person name="Vandamme P."/>
            <person name="Eisen J.A."/>
            <person name="Garrity G."/>
            <person name="Hugenholtz P."/>
            <person name="Kyrpides N.C."/>
        </authorList>
    </citation>
    <scope>NUCLEOTIDE SEQUENCE [LARGE SCALE GENOMIC DNA]</scope>
    <source>
        <strain evidence="1 2">VKM Ac-2538</strain>
    </source>
</reference>
<organism evidence="1 2">
    <name type="scientific">Kribbella orskensis</name>
    <dbReference type="NCBI Taxonomy" id="2512216"/>
    <lineage>
        <taxon>Bacteria</taxon>
        <taxon>Bacillati</taxon>
        <taxon>Actinomycetota</taxon>
        <taxon>Actinomycetes</taxon>
        <taxon>Propionibacteriales</taxon>
        <taxon>Kribbellaceae</taxon>
        <taxon>Kribbella</taxon>
    </lineage>
</organism>
<comment type="caution">
    <text evidence="1">The sequence shown here is derived from an EMBL/GenBank/DDBJ whole genome shotgun (WGS) entry which is preliminary data.</text>
</comment>
<proteinExistence type="predicted"/>
<evidence type="ECO:0000313" key="1">
    <source>
        <dbReference type="EMBL" id="TCO21958.1"/>
    </source>
</evidence>
<dbReference type="InterPro" id="IPR027417">
    <property type="entry name" value="P-loop_NTPase"/>
</dbReference>
<dbReference type="EMBL" id="SLWM01000007">
    <property type="protein sequence ID" value="TCO21958.1"/>
    <property type="molecule type" value="Genomic_DNA"/>
</dbReference>
<accession>A0ABY2BL64</accession>
<gene>
    <name evidence="1" type="ORF">EV644_107283</name>
</gene>
<dbReference type="SUPFAM" id="SSF52540">
    <property type="entry name" value="P-loop containing nucleoside triphosphate hydrolases"/>
    <property type="match status" value="1"/>
</dbReference>
<evidence type="ECO:0000313" key="2">
    <source>
        <dbReference type="Proteomes" id="UP000295818"/>
    </source>
</evidence>
<dbReference type="Proteomes" id="UP000295818">
    <property type="component" value="Unassembled WGS sequence"/>
</dbReference>